<organism evidence="2 3">
    <name type="scientific">Enterovibrio coralii</name>
    <dbReference type="NCBI Taxonomy" id="294935"/>
    <lineage>
        <taxon>Bacteria</taxon>
        <taxon>Pseudomonadati</taxon>
        <taxon>Pseudomonadota</taxon>
        <taxon>Gammaproteobacteria</taxon>
        <taxon>Vibrionales</taxon>
        <taxon>Vibrionaceae</taxon>
        <taxon>Enterovibrio</taxon>
    </lineage>
</organism>
<dbReference type="Gene3D" id="3.40.50.410">
    <property type="entry name" value="von Willebrand factor, type A domain"/>
    <property type="match status" value="1"/>
</dbReference>
<proteinExistence type="predicted"/>
<dbReference type="Pfam" id="PF00092">
    <property type="entry name" value="VWA"/>
    <property type="match status" value="1"/>
</dbReference>
<dbReference type="InterPro" id="IPR051928">
    <property type="entry name" value="NorD/CobT"/>
</dbReference>
<evidence type="ECO:0000313" key="3">
    <source>
        <dbReference type="Proteomes" id="UP000070529"/>
    </source>
</evidence>
<dbReference type="Proteomes" id="UP000070529">
    <property type="component" value="Unassembled WGS sequence"/>
</dbReference>
<feature type="domain" description="VWFA" evidence="1">
    <location>
        <begin position="441"/>
        <end position="627"/>
    </location>
</feature>
<dbReference type="SMART" id="SM00327">
    <property type="entry name" value="VWA"/>
    <property type="match status" value="1"/>
</dbReference>
<dbReference type="PROSITE" id="PS50234">
    <property type="entry name" value="VWFA"/>
    <property type="match status" value="1"/>
</dbReference>
<protein>
    <submittedName>
        <fullName evidence="2">Rubisco activation protein CbbO</fullName>
    </submittedName>
</protein>
<dbReference type="STRING" id="294935.ATN88_07950"/>
<name>A0A135I5J3_9GAMM</name>
<sequence length="636" mass="72385">MGGLRYWALIGAKTHAHENNALNAYFTLTSTESKSIFQRQRPGVLLVDVQRHLQFYLRAIWNQDFFIRPRITLAHDESDETDVVNATIEGMTLFLPDALDSSESTDAKVLYRAMAAHCAAQLKHGQRRPRDDFSEQQRFCIGLVEDARVEYFAIQEFSGLKTLWLSLISSKLVTSSFECFLQKLAKTLLTLETPCTDNPIVVQCFSKFREVIEEKLPSEQRKKAEALGCWLAEEIETTFKLGDNVTLQFSELYTYRDDNQSLWVDRTDAFDEWQLTMAEQVQRHVNVMEMVNEIDCELADDDAQEIWRLESEFFRDGDPENVSMNELEGRHQISAPFYYSEWDYTSNSYKPNWVTLTERSVTKSTNKDIDSLLSKHKTLQRKLRAMIEALQPKGLIRLRKQYEGDSLDLDAAIEAIKEIRRGSLPDMNIDQRLIRQDRSLSVLVLLDLSQSTMEEVSGRDDKLTVLDIAKEATAILAGAVDEIGDPFAIHGFSSNGRSDVQYQRVKDFYEDYDDSAKARLVGLKAGLSTRMGSALRHAKTFLSQQPQRKKLLLLLSDGEPADIDVRDSQYLHADTKKAVDELNTEGIIPFCLTIDPTADDYVSQVFGKGHYSVLDGVEHLPEVLPSLFASLTRGAH</sequence>
<comment type="caution">
    <text evidence="2">The sequence shown here is derived from an EMBL/GenBank/DDBJ whole genome shotgun (WGS) entry which is preliminary data.</text>
</comment>
<dbReference type="InterPro" id="IPR036465">
    <property type="entry name" value="vWFA_dom_sf"/>
</dbReference>
<dbReference type="EMBL" id="LNTY01000050">
    <property type="protein sequence ID" value="KXF80719.1"/>
    <property type="molecule type" value="Genomic_DNA"/>
</dbReference>
<reference evidence="2 3" key="1">
    <citation type="submission" date="2015-11" db="EMBL/GenBank/DDBJ databases">
        <title>Genomic Taxonomy of the Vibrionaceae.</title>
        <authorList>
            <person name="Gomez-Gil B."/>
            <person name="Enciso-Ibarra J."/>
        </authorList>
    </citation>
    <scope>NUCLEOTIDE SEQUENCE [LARGE SCALE GENOMIC DNA]</scope>
    <source>
        <strain evidence="2 3">CAIM 912</strain>
    </source>
</reference>
<dbReference type="CDD" id="cd01454">
    <property type="entry name" value="vWA_norD_type"/>
    <property type="match status" value="1"/>
</dbReference>
<dbReference type="AlphaFoldDB" id="A0A135I5J3"/>
<dbReference type="PANTHER" id="PTHR41248:SF1">
    <property type="entry name" value="NORD PROTEIN"/>
    <property type="match status" value="1"/>
</dbReference>
<dbReference type="InterPro" id="IPR002035">
    <property type="entry name" value="VWF_A"/>
</dbReference>
<keyword evidence="3" id="KW-1185">Reference proteome</keyword>
<dbReference type="SUPFAM" id="SSF53300">
    <property type="entry name" value="vWA-like"/>
    <property type="match status" value="1"/>
</dbReference>
<gene>
    <name evidence="2" type="ORF">ATN88_07950</name>
</gene>
<accession>A0A135I5J3</accession>
<dbReference type="PANTHER" id="PTHR41248">
    <property type="entry name" value="NORD PROTEIN"/>
    <property type="match status" value="1"/>
</dbReference>
<evidence type="ECO:0000259" key="1">
    <source>
        <dbReference type="PROSITE" id="PS50234"/>
    </source>
</evidence>
<evidence type="ECO:0000313" key="2">
    <source>
        <dbReference type="EMBL" id="KXF80719.1"/>
    </source>
</evidence>